<dbReference type="PANTHER" id="PTHR35519">
    <property type="entry name" value="MEMBRANE PROTEINS"/>
    <property type="match status" value="1"/>
</dbReference>
<protein>
    <recommendedName>
        <fullName evidence="4">DUF4112 domain-containing protein</fullName>
    </recommendedName>
</protein>
<accession>Q166Q5</accession>
<dbReference type="AlphaFoldDB" id="Q166Q5"/>
<dbReference type="STRING" id="375451.RD1_2473"/>
<dbReference type="Pfam" id="PF13430">
    <property type="entry name" value="DUF4112"/>
    <property type="match status" value="1"/>
</dbReference>
<dbReference type="HOGENOM" id="CLU_116315_3_2_5"/>
<evidence type="ECO:0008006" key="4">
    <source>
        <dbReference type="Google" id="ProtNLM"/>
    </source>
</evidence>
<dbReference type="RefSeq" id="WP_011568655.1">
    <property type="nucleotide sequence ID" value="NC_008209.1"/>
</dbReference>
<evidence type="ECO:0000256" key="1">
    <source>
        <dbReference type="SAM" id="Phobius"/>
    </source>
</evidence>
<gene>
    <name evidence="2" type="ordered locus">RD1_2473</name>
</gene>
<organism evidence="2 3">
    <name type="scientific">Roseobacter denitrificans (strain ATCC 33942 / OCh 114)</name>
    <name type="common">Erythrobacter sp. (strain OCh 114)</name>
    <name type="synonym">Roseobacter denitrificans</name>
    <dbReference type="NCBI Taxonomy" id="375451"/>
    <lineage>
        <taxon>Bacteria</taxon>
        <taxon>Pseudomonadati</taxon>
        <taxon>Pseudomonadota</taxon>
        <taxon>Alphaproteobacteria</taxon>
        <taxon>Rhodobacterales</taxon>
        <taxon>Roseobacteraceae</taxon>
        <taxon>Roseobacter</taxon>
    </lineage>
</organism>
<keyword evidence="1" id="KW-1133">Transmembrane helix</keyword>
<keyword evidence="1" id="KW-0472">Membrane</keyword>
<name>Q166Q5_ROSDO</name>
<dbReference type="EMBL" id="CP000362">
    <property type="protein sequence ID" value="ABG32038.1"/>
    <property type="molecule type" value="Genomic_DNA"/>
</dbReference>
<sequence>MRQYSIHREHLDRLERLERLAKRFDSRFRMPLIGVRFGWDGILGFVPGIGDVATTLPSVLMIYEGTKMGVRRRTLMRMGLNTGLDLTVGAFPLFGDVFDLHFKSHQRNIGLLRKDVLRHKHIRSFQS</sequence>
<dbReference type="PANTHER" id="PTHR35519:SF2">
    <property type="entry name" value="PH DOMAIN PROTEIN"/>
    <property type="match status" value="1"/>
</dbReference>
<proteinExistence type="predicted"/>
<dbReference type="InterPro" id="IPR025187">
    <property type="entry name" value="DUF4112"/>
</dbReference>
<dbReference type="eggNOG" id="ENOG5032RYR">
    <property type="taxonomic scope" value="Bacteria"/>
</dbReference>
<dbReference type="OrthoDB" id="513552at2"/>
<reference evidence="2 3" key="1">
    <citation type="journal article" date="2007" name="J. Bacteriol.">
        <title>The complete genome sequence of Roseobacter denitrificans reveals a mixotrophic rather than photosynthetic metabolism.</title>
        <authorList>
            <person name="Swingley W.D."/>
            <person name="Sadekar S."/>
            <person name="Mastrian S.D."/>
            <person name="Matthies H.J."/>
            <person name="Hao J."/>
            <person name="Ramos H."/>
            <person name="Acharya C.R."/>
            <person name="Conrad A.L."/>
            <person name="Taylor H.L."/>
            <person name="Dejesa L.C."/>
            <person name="Shah M.K."/>
            <person name="O'huallachain M.E."/>
            <person name="Lince M.T."/>
            <person name="Blankenship R.E."/>
            <person name="Beatty J.T."/>
            <person name="Touchman J.W."/>
        </authorList>
    </citation>
    <scope>NUCLEOTIDE SEQUENCE [LARGE SCALE GENOMIC DNA]</scope>
    <source>
        <strain evidence="3">ATCC 33942 / OCh 114</strain>
    </source>
</reference>
<evidence type="ECO:0000313" key="2">
    <source>
        <dbReference type="EMBL" id="ABG32038.1"/>
    </source>
</evidence>
<keyword evidence="1" id="KW-0812">Transmembrane</keyword>
<feature type="transmembrane region" description="Helical" evidence="1">
    <location>
        <begin position="42"/>
        <end position="63"/>
    </location>
</feature>
<dbReference type="Proteomes" id="UP000007029">
    <property type="component" value="Chromosome"/>
</dbReference>
<dbReference type="KEGG" id="rde:RD1_2473"/>
<evidence type="ECO:0000313" key="3">
    <source>
        <dbReference type="Proteomes" id="UP000007029"/>
    </source>
</evidence>
<keyword evidence="3" id="KW-1185">Reference proteome</keyword>